<keyword evidence="2" id="KW-1185">Reference proteome</keyword>
<dbReference type="Proteomes" id="UP001303046">
    <property type="component" value="Unassembled WGS sequence"/>
</dbReference>
<comment type="caution">
    <text evidence="1">The sequence shown here is derived from an EMBL/GenBank/DDBJ whole genome shotgun (WGS) entry which is preliminary data.</text>
</comment>
<proteinExistence type="predicted"/>
<sequence length="145" mass="16840">MWQSQAFYPEEHRTEMRTVKLYQVYLLARSIPQSDIGKSRAVRNVAFDSDYCPVLLSYRIRFYRRTRLVPIQPKIDMAGHAMTKTKNAEQTSVNVCIFMLVYGPGKSFAMGFLRKVHSGRIDIKAKELEGVWEDKNLRKAYASLN</sequence>
<name>A0ABR1ENR3_NECAM</name>
<accession>A0ABR1ENR3</accession>
<gene>
    <name evidence="1" type="primary">Necator_chrX.g24738</name>
    <name evidence="1" type="ORF">RB195_024573</name>
</gene>
<evidence type="ECO:0000313" key="2">
    <source>
        <dbReference type="Proteomes" id="UP001303046"/>
    </source>
</evidence>
<reference evidence="1 2" key="1">
    <citation type="submission" date="2023-08" db="EMBL/GenBank/DDBJ databases">
        <title>A Necator americanus chromosomal reference genome.</title>
        <authorList>
            <person name="Ilik V."/>
            <person name="Petrzelkova K.J."/>
            <person name="Pardy F."/>
            <person name="Fuh T."/>
            <person name="Niatou-Singa F.S."/>
            <person name="Gouil Q."/>
            <person name="Baker L."/>
            <person name="Ritchie M.E."/>
            <person name="Jex A.R."/>
            <person name="Gazzola D."/>
            <person name="Li H."/>
            <person name="Toshio Fujiwara R."/>
            <person name="Zhan B."/>
            <person name="Aroian R.V."/>
            <person name="Pafco B."/>
            <person name="Schwarz E.M."/>
        </authorList>
    </citation>
    <scope>NUCLEOTIDE SEQUENCE [LARGE SCALE GENOMIC DNA]</scope>
    <source>
        <strain evidence="1 2">Aroian</strain>
        <tissue evidence="1">Whole animal</tissue>
    </source>
</reference>
<evidence type="ECO:0000313" key="1">
    <source>
        <dbReference type="EMBL" id="KAK6764300.1"/>
    </source>
</evidence>
<organism evidence="1 2">
    <name type="scientific">Necator americanus</name>
    <name type="common">Human hookworm</name>
    <dbReference type="NCBI Taxonomy" id="51031"/>
    <lineage>
        <taxon>Eukaryota</taxon>
        <taxon>Metazoa</taxon>
        <taxon>Ecdysozoa</taxon>
        <taxon>Nematoda</taxon>
        <taxon>Chromadorea</taxon>
        <taxon>Rhabditida</taxon>
        <taxon>Rhabditina</taxon>
        <taxon>Rhabditomorpha</taxon>
        <taxon>Strongyloidea</taxon>
        <taxon>Ancylostomatidae</taxon>
        <taxon>Bunostominae</taxon>
        <taxon>Necator</taxon>
    </lineage>
</organism>
<protein>
    <submittedName>
        <fullName evidence="1">Uncharacterized protein</fullName>
    </submittedName>
</protein>
<dbReference type="EMBL" id="JAVFWL010000006">
    <property type="protein sequence ID" value="KAK6764300.1"/>
    <property type="molecule type" value="Genomic_DNA"/>
</dbReference>